<dbReference type="Pfam" id="PF21631">
    <property type="entry name" value="A9CJY8-like_N"/>
    <property type="match status" value="1"/>
</dbReference>
<dbReference type="OrthoDB" id="5615858at2"/>
<dbReference type="InterPro" id="IPR027795">
    <property type="entry name" value="CASTOR_ACT_dom"/>
</dbReference>
<sequence length="131" mass="13608">MPAATPLSFSLLPQRFVVARLAADAAIPPALLTAPGLVSITRTAEELSLVCAEDIAPDLPQAVAGWRCLMLHGPFAFDQVGILAALLQPLAAAGVGIFALSTFDTDYLLVQAEQLAPALAALQEAGHRLLP</sequence>
<dbReference type="PANTHER" id="PTHR31131">
    <property type="entry name" value="CHROMOSOME 1, WHOLE GENOME SHOTGUN SEQUENCE"/>
    <property type="match status" value="1"/>
</dbReference>
<keyword evidence="4" id="KW-1185">Reference proteome</keyword>
<evidence type="ECO:0000259" key="1">
    <source>
        <dbReference type="Pfam" id="PF13840"/>
    </source>
</evidence>
<evidence type="ECO:0000313" key="4">
    <source>
        <dbReference type="Proteomes" id="UP000295414"/>
    </source>
</evidence>
<dbReference type="PIRSF" id="PIRSF008459">
    <property type="entry name" value="UCP008459"/>
    <property type="match status" value="1"/>
</dbReference>
<dbReference type="AlphaFoldDB" id="A0A4R3ND79"/>
<dbReference type="Gene3D" id="3.30.2130.10">
    <property type="entry name" value="VC0802-like"/>
    <property type="match status" value="1"/>
</dbReference>
<feature type="domain" description="A9CJY8-like N-terminal" evidence="2">
    <location>
        <begin position="16"/>
        <end position="57"/>
    </location>
</feature>
<dbReference type="InterPro" id="IPR045865">
    <property type="entry name" value="ACT-like_dom_sf"/>
</dbReference>
<name>A0A4R3ND79_9GAMM</name>
<dbReference type="SUPFAM" id="SSF55021">
    <property type="entry name" value="ACT-like"/>
    <property type="match status" value="2"/>
</dbReference>
<comment type="caution">
    <text evidence="3">The sequence shown here is derived from an EMBL/GenBank/DDBJ whole genome shotgun (WGS) entry which is preliminary data.</text>
</comment>
<accession>A0A4R3ND79</accession>
<dbReference type="Proteomes" id="UP000295414">
    <property type="component" value="Unassembled WGS sequence"/>
</dbReference>
<dbReference type="InterPro" id="IPR051719">
    <property type="entry name" value="CASTOR_mTORC1"/>
</dbReference>
<dbReference type="Pfam" id="PF13840">
    <property type="entry name" value="ACT_7"/>
    <property type="match status" value="1"/>
</dbReference>
<evidence type="ECO:0000259" key="2">
    <source>
        <dbReference type="Pfam" id="PF21631"/>
    </source>
</evidence>
<dbReference type="PANTHER" id="PTHR31131:SF6">
    <property type="entry name" value="CASTOR ACT DOMAIN-CONTAINING PROTEIN"/>
    <property type="match status" value="1"/>
</dbReference>
<proteinExistence type="predicted"/>
<feature type="domain" description="CASTOR ACT" evidence="1">
    <location>
        <begin position="64"/>
        <end position="124"/>
    </location>
</feature>
<gene>
    <name evidence="3" type="ORF">EDC34_10231</name>
</gene>
<protein>
    <submittedName>
        <fullName evidence="3">Uncharacterized protein</fullName>
    </submittedName>
</protein>
<dbReference type="RefSeq" id="WP_114959553.1">
    <property type="nucleotide sequence ID" value="NZ_MSZW01000002.1"/>
</dbReference>
<evidence type="ECO:0000313" key="3">
    <source>
        <dbReference type="EMBL" id="TCT25144.1"/>
    </source>
</evidence>
<dbReference type="InterPro" id="IPR049447">
    <property type="entry name" value="A9CJY8-like_N"/>
</dbReference>
<reference evidence="3 4" key="1">
    <citation type="submission" date="2019-03" db="EMBL/GenBank/DDBJ databases">
        <title>Genomic Encyclopedia of Type Strains, Phase IV (KMG-IV): sequencing the most valuable type-strain genomes for metagenomic binning, comparative biology and taxonomic classification.</title>
        <authorList>
            <person name="Goeker M."/>
        </authorList>
    </citation>
    <scope>NUCLEOTIDE SEQUENCE [LARGE SCALE GENOMIC DNA]</scope>
    <source>
        <strain evidence="3 4">DSM 13605</strain>
    </source>
</reference>
<dbReference type="InterPro" id="IPR016540">
    <property type="entry name" value="UCP008459"/>
</dbReference>
<organism evidence="3 4">
    <name type="scientific">Thermomonas haemolytica</name>
    <dbReference type="NCBI Taxonomy" id="141949"/>
    <lineage>
        <taxon>Bacteria</taxon>
        <taxon>Pseudomonadati</taxon>
        <taxon>Pseudomonadota</taxon>
        <taxon>Gammaproteobacteria</taxon>
        <taxon>Lysobacterales</taxon>
        <taxon>Lysobacteraceae</taxon>
        <taxon>Thermomonas</taxon>
    </lineage>
</organism>
<dbReference type="EMBL" id="SMAP01000002">
    <property type="protein sequence ID" value="TCT25144.1"/>
    <property type="molecule type" value="Genomic_DNA"/>
</dbReference>